<feature type="region of interest" description="Disordered" evidence="1">
    <location>
        <begin position="59"/>
        <end position="91"/>
    </location>
</feature>
<evidence type="ECO:0000313" key="3">
    <source>
        <dbReference type="Proteomes" id="UP001283361"/>
    </source>
</evidence>
<dbReference type="AlphaFoldDB" id="A0AAE0Y6D8"/>
<dbReference type="EMBL" id="JAWDGP010006844">
    <property type="protein sequence ID" value="KAK3734593.1"/>
    <property type="molecule type" value="Genomic_DNA"/>
</dbReference>
<organism evidence="2 3">
    <name type="scientific">Elysia crispata</name>
    <name type="common">lettuce slug</name>
    <dbReference type="NCBI Taxonomy" id="231223"/>
    <lineage>
        <taxon>Eukaryota</taxon>
        <taxon>Metazoa</taxon>
        <taxon>Spiralia</taxon>
        <taxon>Lophotrochozoa</taxon>
        <taxon>Mollusca</taxon>
        <taxon>Gastropoda</taxon>
        <taxon>Heterobranchia</taxon>
        <taxon>Euthyneura</taxon>
        <taxon>Panpulmonata</taxon>
        <taxon>Sacoglossa</taxon>
        <taxon>Placobranchoidea</taxon>
        <taxon>Plakobranchidae</taxon>
        <taxon>Elysia</taxon>
    </lineage>
</organism>
<dbReference type="Proteomes" id="UP001283361">
    <property type="component" value="Unassembled WGS sequence"/>
</dbReference>
<sequence>MVVIFTSSENPWENRSRCRKFLGKTGRGVENPWENKSECRKFLGCDRQMRKSLKESLQGFTTGKTSKKKPRAVFTTAGPIRDSDLPDTGYLQGSGADNPVLEAGRGAHTTRVLTVVLLTTTRRPYTGILPQRVLKRQKDILVCNSYVNNTENMLRTGVTPGSWASVHCQGQTYLLLVYSLVWQIPVSGLRSAAVLVLMVGIGNRSIRSDGLPASPRAGLFCQETFYSWFAPGAVVTLEERVFSPTIYGGQIMETRFINSERLGLPRGYKCRATYGIPFSGQKATELKTLELRYRLEFCLMNRKGRENSWGLPSPGPVSLLSPASEFC</sequence>
<comment type="caution">
    <text evidence="2">The sequence shown here is derived from an EMBL/GenBank/DDBJ whole genome shotgun (WGS) entry which is preliminary data.</text>
</comment>
<reference evidence="2" key="1">
    <citation type="journal article" date="2023" name="G3 (Bethesda)">
        <title>A reference genome for the long-term kleptoplast-retaining sea slug Elysia crispata morphotype clarki.</title>
        <authorList>
            <person name="Eastman K.E."/>
            <person name="Pendleton A.L."/>
            <person name="Shaikh M.A."/>
            <person name="Suttiyut T."/>
            <person name="Ogas R."/>
            <person name="Tomko P."/>
            <person name="Gavelis G."/>
            <person name="Widhalm J.R."/>
            <person name="Wisecaver J.H."/>
        </authorList>
    </citation>
    <scope>NUCLEOTIDE SEQUENCE</scope>
    <source>
        <strain evidence="2">ECLA1</strain>
    </source>
</reference>
<accession>A0AAE0Y6D8</accession>
<evidence type="ECO:0000313" key="2">
    <source>
        <dbReference type="EMBL" id="KAK3734593.1"/>
    </source>
</evidence>
<name>A0AAE0Y6D8_9GAST</name>
<gene>
    <name evidence="2" type="ORF">RRG08_003500</name>
</gene>
<protein>
    <submittedName>
        <fullName evidence="2">Uncharacterized protein</fullName>
    </submittedName>
</protein>
<keyword evidence="3" id="KW-1185">Reference proteome</keyword>
<proteinExistence type="predicted"/>
<evidence type="ECO:0000256" key="1">
    <source>
        <dbReference type="SAM" id="MobiDB-lite"/>
    </source>
</evidence>